<proteinExistence type="predicted"/>
<reference evidence="1 2" key="1">
    <citation type="submission" date="2020-04" db="EMBL/GenBank/DDBJ databases">
        <authorList>
            <person name="De Canck E."/>
        </authorList>
    </citation>
    <scope>NUCLEOTIDE SEQUENCE [LARGE SCALE GENOMIC DNA]</scope>
    <source>
        <strain evidence="1 2">LMG 29739</strain>
    </source>
</reference>
<evidence type="ECO:0000313" key="1">
    <source>
        <dbReference type="EMBL" id="CAB3759614.1"/>
    </source>
</evidence>
<name>A0A6J5E1K7_9BURK</name>
<gene>
    <name evidence="1" type="ORF">LMG29739_03199</name>
</gene>
<evidence type="ECO:0008006" key="3">
    <source>
        <dbReference type="Google" id="ProtNLM"/>
    </source>
</evidence>
<keyword evidence="2" id="KW-1185">Reference proteome</keyword>
<organism evidence="1 2">
    <name type="scientific">Paraburkholderia solisilvae</name>
    <dbReference type="NCBI Taxonomy" id="624376"/>
    <lineage>
        <taxon>Bacteria</taxon>
        <taxon>Pseudomonadati</taxon>
        <taxon>Pseudomonadota</taxon>
        <taxon>Betaproteobacteria</taxon>
        <taxon>Burkholderiales</taxon>
        <taxon>Burkholderiaceae</taxon>
        <taxon>Paraburkholderia</taxon>
    </lineage>
</organism>
<protein>
    <recommendedName>
        <fullName evidence="3">MxaK protein</fullName>
    </recommendedName>
</protein>
<dbReference type="AlphaFoldDB" id="A0A6J5E1K7"/>
<dbReference type="SUPFAM" id="SSF48452">
    <property type="entry name" value="TPR-like"/>
    <property type="match status" value="1"/>
</dbReference>
<sequence>MRRRTVHRGFAILALGCVAWAAFQGWRLADALRTNATIARVSASADAARNPAHTGQSARIRLARAAALSKAGADNEATKLYNELISNASRDDISRAAQFNLANLYLREAIAAGTHDAIKSGPLIELAKARYRDLLRADPGDWGARYNLERALWLQPETADAFDDSDRTPVMRRSVNVRDFPSGDLP</sequence>
<accession>A0A6J5E1K7</accession>
<dbReference type="EMBL" id="CADIKF010000023">
    <property type="protein sequence ID" value="CAB3759614.1"/>
    <property type="molecule type" value="Genomic_DNA"/>
</dbReference>
<evidence type="ECO:0000313" key="2">
    <source>
        <dbReference type="Proteomes" id="UP000494329"/>
    </source>
</evidence>
<dbReference type="Gene3D" id="1.25.40.10">
    <property type="entry name" value="Tetratricopeptide repeat domain"/>
    <property type="match status" value="1"/>
</dbReference>
<dbReference type="InterPro" id="IPR011990">
    <property type="entry name" value="TPR-like_helical_dom_sf"/>
</dbReference>
<dbReference type="Proteomes" id="UP000494329">
    <property type="component" value="Unassembled WGS sequence"/>
</dbReference>
<dbReference type="RefSeq" id="WP_175111893.1">
    <property type="nucleotide sequence ID" value="NZ_CADIKF010000023.1"/>
</dbReference>